<comment type="subunit">
    <text evidence="15">Heterotrimer of RecB, RecC and RecD. All subunits contribute to DNA-binding. Interacts with RecA.</text>
</comment>
<dbReference type="GO" id="GO:0005524">
    <property type="term" value="F:ATP binding"/>
    <property type="evidence" value="ECO:0007669"/>
    <property type="project" value="UniProtKB-UniRule"/>
</dbReference>
<evidence type="ECO:0000256" key="9">
    <source>
        <dbReference type="ARBA" id="ARBA00022842"/>
    </source>
</evidence>
<sequence length="1233" mass="137382">MSAAAFTSQELNPLDFPLYGSRLIEASAGTGKTFTIALLYVRLVLDHGGEQAAFGRPLSPPEILVVTFTEAATQELRERIRARLGEAARCFAEPEQKHDGLLVRLRDSYAPERWPGCARLLRLAAEWMDEAAVSTIHSWCYRMLREHAFDSGSLFTQDLAADQSELLAEAVRDYWRRNFYPLGVAAANAVRHCYAGPEALARALQPLLAAQEAGFRYADQPLTAPASLADLLEATGQFYDELAATESRAREAWAADREGVAELLRNLRGDLNGNSYRGKDDDAVFAGWIEALDAWSEGADAPDNLARFGQTRIKVKAKAVVPEHPALQAIDAWVERAEGRPDIAPQLLLHALGEVRHNLEVEKQKRAELGFDDLLVRLDRALAGSGGERLAERIREQFPIALIDEFQDTDPLQYRIFERVYRIGENPRSLGLFMIGDPKQAIYAFRGADIHTYLRARAATAGRHYTLGTNYRSTLAMVNAANRCFLFAESHPRAAFRFAVEGQDNPVPFLEVGARGRDERLLLEGAEAPAMTFWQLDNDGQVCGSTLYRQEMAARSATAIQRWLSSAQSGFRDADGEWRALRPADIAILVRGRSEAEAIRGELARRRLASVYLSDRDSVFDSPEAVDLLHWLRACADPGDDGALRIALATRSLALDWATLERLNQDERFWEAMLLRFRDYRVLWQQQGVLPMLRRLLADFALPARLLRETDGERSLTNLLHLAEWLQREAVEVDGEHALLRVLAEQLESPSSEEILRLESDADLIKVVTIHKSKGLEYPLVLLPFICTWRELDGKSGTPPSFQSGEARVVELSRDKELAKAAFQLANDERLSEDMRLLYVALTRARHAVWLGVAPLVMSNSKNPELHKGAMGYLLGGGNALSVEDVSARLGELQAGQAEIALEPAPEVGTEVFVGVPAGELGAAREPRRRVAEKWWIASYSALASLASAGASEDDSVVAPAPAADEPISAGEDLLRESSLEEHRELDVVPAPFSLHAFPRGANPGSFLHGLLEWAADEGFNADEEALRDQIARRCAVRGWEEWIEPLTGWLGQYQRTPFRVPGGAPVSLAGLTTFQKEMEFWFSTRQVDTQRLDAAVIRHTLGGLARPTLQANLLNGMLKGFIDLVFEHEGRYYVADYKSNWLGADDEAYTEAALREALLEHRYDLQYALYLFALHRLLQARLPDYDYDRHIGGAMYLFLRGSSSATQGMYLERPPKALMDELDRLFRAEVPA</sequence>
<feature type="region of interest" description="Nuclease activity, interacts with RecD and RecA" evidence="15">
    <location>
        <begin position="934"/>
        <end position="1233"/>
    </location>
</feature>
<accession>A0A7W7KGQ0</accession>
<evidence type="ECO:0000256" key="7">
    <source>
        <dbReference type="ARBA" id="ARBA00022839"/>
    </source>
</evidence>
<dbReference type="GO" id="GO:0008854">
    <property type="term" value="F:exodeoxyribonuclease V activity"/>
    <property type="evidence" value="ECO:0007669"/>
    <property type="project" value="UniProtKB-EC"/>
</dbReference>
<evidence type="ECO:0000313" key="20">
    <source>
        <dbReference type="Proteomes" id="UP000566995"/>
    </source>
</evidence>
<evidence type="ECO:0000259" key="18">
    <source>
        <dbReference type="PROSITE" id="PS51217"/>
    </source>
</evidence>
<dbReference type="InterPro" id="IPR011335">
    <property type="entry name" value="Restrct_endonuc-II-like"/>
</dbReference>
<dbReference type="InterPro" id="IPR027417">
    <property type="entry name" value="P-loop_NTPase"/>
</dbReference>
<dbReference type="EC" id="3.1.11.5" evidence="15"/>
<feature type="binding site" evidence="15">
    <location>
        <position position="1124"/>
    </location>
    <ligand>
        <name>Mg(2+)</name>
        <dbReference type="ChEBI" id="CHEBI:18420"/>
    </ligand>
</feature>
<comment type="domain">
    <text evidence="15">The N-terminal DNA-binding domain is a ssDNA-dependent ATPase and has ATP-dependent 3'-5' helicase function. This domain interacts with RecC.</text>
</comment>
<comment type="catalytic activity">
    <reaction evidence="14 15">
        <text>ATP + H2O = ADP + phosphate + H(+)</text>
        <dbReference type="Rhea" id="RHEA:13065"/>
        <dbReference type="ChEBI" id="CHEBI:15377"/>
        <dbReference type="ChEBI" id="CHEBI:15378"/>
        <dbReference type="ChEBI" id="CHEBI:30616"/>
        <dbReference type="ChEBI" id="CHEBI:43474"/>
        <dbReference type="ChEBI" id="CHEBI:456216"/>
        <dbReference type="EC" id="5.6.2.4"/>
    </reaction>
</comment>
<keyword evidence="7 15" id="KW-0269">Exonuclease</keyword>
<dbReference type="PANTHER" id="PTHR11070">
    <property type="entry name" value="UVRD / RECB / PCRA DNA HELICASE FAMILY MEMBER"/>
    <property type="match status" value="1"/>
</dbReference>
<dbReference type="NCBIfam" id="TIGR00609">
    <property type="entry name" value="recB"/>
    <property type="match status" value="1"/>
</dbReference>
<gene>
    <name evidence="15" type="primary">recB</name>
    <name evidence="19" type="ORF">HNP46_001369</name>
</gene>
<comment type="catalytic activity">
    <reaction evidence="15">
        <text>Exonucleolytic cleavage (in the presence of ATP) in either 5'- to 3'- or 3'- to 5'-direction to yield 5'-phosphooligonucleotides.</text>
        <dbReference type="EC" id="3.1.11.5"/>
    </reaction>
</comment>
<evidence type="ECO:0000256" key="5">
    <source>
        <dbReference type="ARBA" id="ARBA00022801"/>
    </source>
</evidence>
<comment type="catalytic activity">
    <reaction evidence="13 15">
        <text>Couples ATP hydrolysis with the unwinding of duplex DNA by translocating in the 3'-5' direction.</text>
        <dbReference type="EC" id="5.6.2.4"/>
    </reaction>
</comment>
<keyword evidence="6 15" id="KW-0347">Helicase</keyword>
<dbReference type="RefSeq" id="WP_184587069.1">
    <property type="nucleotide sequence ID" value="NZ_JACHLI010000004.1"/>
</dbReference>
<dbReference type="Pfam" id="PF00580">
    <property type="entry name" value="UvrD-helicase"/>
    <property type="match status" value="1"/>
</dbReference>
<dbReference type="GO" id="GO:0043138">
    <property type="term" value="F:3'-5' DNA helicase activity"/>
    <property type="evidence" value="ECO:0007669"/>
    <property type="project" value="UniProtKB-UniRule"/>
</dbReference>
<evidence type="ECO:0000256" key="2">
    <source>
        <dbReference type="ARBA" id="ARBA00022723"/>
    </source>
</evidence>
<dbReference type="GO" id="GO:0009338">
    <property type="term" value="C:exodeoxyribonuclease V complex"/>
    <property type="evidence" value="ECO:0007669"/>
    <property type="project" value="TreeGrafter"/>
</dbReference>
<dbReference type="InterPro" id="IPR038726">
    <property type="entry name" value="PDDEXK_AddAB-type"/>
</dbReference>
<keyword evidence="9 15" id="KW-0460">Magnesium</keyword>
<feature type="domain" description="UvrD-like helicase ATP-binding" evidence="17">
    <location>
        <begin position="5"/>
        <end position="474"/>
    </location>
</feature>
<feature type="active site" description="For nuclease activity" evidence="15">
    <location>
        <position position="1137"/>
    </location>
</feature>
<dbReference type="GO" id="GO:0003677">
    <property type="term" value="F:DNA binding"/>
    <property type="evidence" value="ECO:0007669"/>
    <property type="project" value="UniProtKB-UniRule"/>
</dbReference>
<feature type="domain" description="UvrD-like helicase C-terminal" evidence="18">
    <location>
        <begin position="500"/>
        <end position="775"/>
    </location>
</feature>
<dbReference type="Gene3D" id="1.10.3170.10">
    <property type="entry name" value="Recbcd, chain B, domain 2"/>
    <property type="match status" value="1"/>
</dbReference>
<evidence type="ECO:0000256" key="16">
    <source>
        <dbReference type="PROSITE-ProRule" id="PRU00560"/>
    </source>
</evidence>
<dbReference type="GO" id="GO:0000287">
    <property type="term" value="F:magnesium ion binding"/>
    <property type="evidence" value="ECO:0007669"/>
    <property type="project" value="UniProtKB-UniRule"/>
</dbReference>
<proteinExistence type="inferred from homology"/>
<dbReference type="GO" id="GO:0000724">
    <property type="term" value="P:double-strand break repair via homologous recombination"/>
    <property type="evidence" value="ECO:0007669"/>
    <property type="project" value="UniProtKB-UniRule"/>
</dbReference>
<protein>
    <recommendedName>
        <fullName evidence="15">RecBCD enzyme subunit RecB</fullName>
        <ecNumber evidence="15">3.1.11.5</ecNumber>
        <ecNumber evidence="15">5.6.2.4</ecNumber>
    </recommendedName>
    <alternativeName>
        <fullName evidence="15">DNA 3'-5' helicase subunit RecB</fullName>
    </alternativeName>
    <alternativeName>
        <fullName evidence="15">Exonuclease V subunit RecB</fullName>
        <shortName evidence="15">ExoV subunit RecB</shortName>
    </alternativeName>
    <alternativeName>
        <fullName evidence="15">Helicase/nuclease RecBCD subunit RecB</fullName>
    </alternativeName>
</protein>
<keyword evidence="5 15" id="KW-0378">Hydrolase</keyword>
<keyword evidence="11 15" id="KW-0234">DNA repair</keyword>
<evidence type="ECO:0000256" key="15">
    <source>
        <dbReference type="HAMAP-Rule" id="MF_01485"/>
    </source>
</evidence>
<dbReference type="InterPro" id="IPR000212">
    <property type="entry name" value="DNA_helicase_UvrD/REP"/>
</dbReference>
<dbReference type="HAMAP" id="MF_01485">
    <property type="entry name" value="RecB"/>
    <property type="match status" value="1"/>
</dbReference>
<dbReference type="AlphaFoldDB" id="A0A7W7KGQ0"/>
<evidence type="ECO:0000256" key="3">
    <source>
        <dbReference type="ARBA" id="ARBA00022741"/>
    </source>
</evidence>
<feature type="binding site" evidence="15">
    <location>
        <position position="1137"/>
    </location>
    <ligand>
        <name>Mg(2+)</name>
        <dbReference type="ChEBI" id="CHEBI:18420"/>
    </ligand>
</feature>
<evidence type="ECO:0000256" key="11">
    <source>
        <dbReference type="ARBA" id="ARBA00023204"/>
    </source>
</evidence>
<evidence type="ECO:0000256" key="12">
    <source>
        <dbReference type="ARBA" id="ARBA00023235"/>
    </source>
</evidence>
<feature type="binding site" evidence="15">
    <location>
        <position position="1009"/>
    </location>
    <ligand>
        <name>Mg(2+)</name>
        <dbReference type="ChEBI" id="CHEBI:18420"/>
    </ligand>
</feature>
<dbReference type="Proteomes" id="UP000566995">
    <property type="component" value="Unassembled WGS sequence"/>
</dbReference>
<dbReference type="InterPro" id="IPR014016">
    <property type="entry name" value="UvrD-like_ATP-bd"/>
</dbReference>
<dbReference type="InterPro" id="IPR004586">
    <property type="entry name" value="RecB"/>
</dbReference>
<name>A0A7W7KGQ0_PSENT</name>
<feature type="binding site" evidence="16">
    <location>
        <begin position="26"/>
        <end position="33"/>
    </location>
    <ligand>
        <name>ATP</name>
        <dbReference type="ChEBI" id="CHEBI:30616"/>
    </ligand>
</feature>
<keyword evidence="3 15" id="KW-0547">Nucleotide-binding</keyword>
<evidence type="ECO:0000256" key="4">
    <source>
        <dbReference type="ARBA" id="ARBA00022763"/>
    </source>
</evidence>
<evidence type="ECO:0000256" key="13">
    <source>
        <dbReference type="ARBA" id="ARBA00034617"/>
    </source>
</evidence>
<dbReference type="InterPro" id="IPR014017">
    <property type="entry name" value="DNA_helicase_UvrD-like_C"/>
</dbReference>
<keyword evidence="12 15" id="KW-0413">Isomerase</keyword>
<dbReference type="PROSITE" id="PS51217">
    <property type="entry name" value="UVRD_HELICASE_CTER"/>
    <property type="match status" value="1"/>
</dbReference>
<dbReference type="EC" id="5.6.2.4" evidence="15"/>
<comment type="similarity">
    <text evidence="15">Belongs to the helicase family. UvrD subfamily.</text>
</comment>
<organism evidence="19 20">
    <name type="scientific">Pseudomonas nitroreducens</name>
    <dbReference type="NCBI Taxonomy" id="46680"/>
    <lineage>
        <taxon>Bacteria</taxon>
        <taxon>Pseudomonadati</taxon>
        <taxon>Pseudomonadota</taxon>
        <taxon>Gammaproteobacteria</taxon>
        <taxon>Pseudomonadales</taxon>
        <taxon>Pseudomonadaceae</taxon>
        <taxon>Pseudomonas</taxon>
    </lineage>
</organism>
<dbReference type="Gene3D" id="3.90.320.10">
    <property type="match status" value="1"/>
</dbReference>
<evidence type="ECO:0000256" key="14">
    <source>
        <dbReference type="ARBA" id="ARBA00048988"/>
    </source>
</evidence>
<comment type="cofactor">
    <cofactor evidence="15">
        <name>Mg(2+)</name>
        <dbReference type="ChEBI" id="CHEBI:18420"/>
    </cofactor>
    <text evidence="15">Binds 1 Mg(2+) ion per subunit.</text>
</comment>
<dbReference type="InterPro" id="IPR011604">
    <property type="entry name" value="PDDEXK-like_dom_sf"/>
</dbReference>
<dbReference type="EMBL" id="JACHLI010000004">
    <property type="protein sequence ID" value="MBB4862525.1"/>
    <property type="molecule type" value="Genomic_DNA"/>
</dbReference>
<dbReference type="Gene3D" id="1.10.486.10">
    <property type="entry name" value="PCRA, domain 4"/>
    <property type="match status" value="1"/>
</dbReference>
<keyword evidence="8 15" id="KW-0067">ATP-binding</keyword>
<keyword evidence="10 15" id="KW-0238">DNA-binding</keyword>
<dbReference type="Gene3D" id="3.40.50.300">
    <property type="entry name" value="P-loop containing nucleotide triphosphate hydrolases"/>
    <property type="match status" value="2"/>
</dbReference>
<evidence type="ECO:0000256" key="8">
    <source>
        <dbReference type="ARBA" id="ARBA00022840"/>
    </source>
</evidence>
<dbReference type="Pfam" id="PF13361">
    <property type="entry name" value="UvrD_C"/>
    <property type="match status" value="2"/>
</dbReference>
<dbReference type="GO" id="GO:0005829">
    <property type="term" value="C:cytosol"/>
    <property type="evidence" value="ECO:0007669"/>
    <property type="project" value="TreeGrafter"/>
</dbReference>
<comment type="miscellaneous">
    <text evidence="15">In the RecBCD complex, RecB has a slow 3'-5' helicase, an exonuclease activity and loads RecA onto ssDNA, RecD has a fast 5'-3' helicase activity, while RecC stimulates the ATPase and processivity of the RecB helicase and contributes to recognition of the Chi site.</text>
</comment>
<reference evidence="19 20" key="1">
    <citation type="submission" date="2020-08" db="EMBL/GenBank/DDBJ databases">
        <title>Functional genomics of gut bacteria from endangered species of beetles.</title>
        <authorList>
            <person name="Carlos-Shanley C."/>
        </authorList>
    </citation>
    <scope>NUCLEOTIDE SEQUENCE [LARGE SCALE GENOMIC DNA]</scope>
    <source>
        <strain evidence="19 20">S00179</strain>
    </source>
</reference>
<dbReference type="PANTHER" id="PTHR11070:SF23">
    <property type="entry name" value="RECBCD ENZYME SUBUNIT RECB"/>
    <property type="match status" value="1"/>
</dbReference>
<dbReference type="PROSITE" id="PS51198">
    <property type="entry name" value="UVRD_HELICASE_ATP_BIND"/>
    <property type="match status" value="1"/>
</dbReference>
<evidence type="ECO:0000256" key="10">
    <source>
        <dbReference type="ARBA" id="ARBA00023125"/>
    </source>
</evidence>
<dbReference type="SUPFAM" id="SSF52540">
    <property type="entry name" value="P-loop containing nucleoside triphosphate hydrolases"/>
    <property type="match status" value="1"/>
</dbReference>
<keyword evidence="4 15" id="KW-0227">DNA damage</keyword>
<dbReference type="CDD" id="cd22352">
    <property type="entry name" value="RecB_C-like"/>
    <property type="match status" value="1"/>
</dbReference>
<evidence type="ECO:0000256" key="1">
    <source>
        <dbReference type="ARBA" id="ARBA00022722"/>
    </source>
</evidence>
<comment type="function">
    <text evidence="15">A helicase/nuclease that prepares dsDNA breaks (DSB) for recombinational DNA repair. Binds to DSBs and unwinds DNA via a highly rapid and processive ATP-dependent bidirectional helicase activity. Unwinds dsDNA until it encounters a Chi (crossover hotspot instigator) sequence from the 3' direction. Cuts ssDNA a few nucleotides 3' to the Chi site. The properties and activities of the enzyme are changed at Chi. The Chi-altered holoenzyme produces a long 3'-ssDNA overhang and facilitates RecA-binding to the ssDNA for homologous DNA recombination and repair. Holoenzyme degrades any linearized DNA that is unable to undergo homologous recombination. In the holoenzyme this subunit contributes ATPase, 3'-5' helicase, exonuclease activity and loads RecA onto ssDNA.</text>
</comment>
<dbReference type="SUPFAM" id="SSF52980">
    <property type="entry name" value="Restriction endonuclease-like"/>
    <property type="match status" value="1"/>
</dbReference>
<evidence type="ECO:0000256" key="6">
    <source>
        <dbReference type="ARBA" id="ARBA00022806"/>
    </source>
</evidence>
<evidence type="ECO:0000313" key="19">
    <source>
        <dbReference type="EMBL" id="MBB4862525.1"/>
    </source>
</evidence>
<feature type="region of interest" description="DNA-binding and helicase activity, interacts with RecC" evidence="15">
    <location>
        <begin position="1"/>
        <end position="887"/>
    </location>
</feature>
<dbReference type="Pfam" id="PF12705">
    <property type="entry name" value="PDDEXK_1"/>
    <property type="match status" value="1"/>
</dbReference>
<evidence type="ECO:0000259" key="17">
    <source>
        <dbReference type="PROSITE" id="PS51198"/>
    </source>
</evidence>
<comment type="caution">
    <text evidence="19">The sequence shown here is derived from an EMBL/GenBank/DDBJ whole genome shotgun (WGS) entry which is preliminary data.</text>
</comment>
<keyword evidence="1 15" id="KW-0540">Nuclease</keyword>
<comment type="domain">
    <text evidence="15">The C-terminal domain has nuclease activity and interacts with RecD. It interacts with RecA, facilitating its loading onto ssDNA.</text>
</comment>
<keyword evidence="2 15" id="KW-0479">Metal-binding</keyword>